<feature type="compositionally biased region" description="Basic and acidic residues" evidence="2">
    <location>
        <begin position="23"/>
        <end position="62"/>
    </location>
</feature>
<dbReference type="Gene3D" id="1.25.10.10">
    <property type="entry name" value="Leucine-rich Repeat Variant"/>
    <property type="match status" value="1"/>
</dbReference>
<protein>
    <recommendedName>
        <fullName evidence="3">CPL domain-containing protein</fullName>
    </recommendedName>
</protein>
<evidence type="ECO:0000256" key="1">
    <source>
        <dbReference type="ARBA" id="ARBA00022884"/>
    </source>
</evidence>
<accession>A0ABP1QEU4</accession>
<dbReference type="SUPFAM" id="SSF48371">
    <property type="entry name" value="ARM repeat"/>
    <property type="match status" value="1"/>
</dbReference>
<dbReference type="InterPro" id="IPR040059">
    <property type="entry name" value="PUM3"/>
</dbReference>
<evidence type="ECO:0000256" key="2">
    <source>
        <dbReference type="SAM" id="MobiDB-lite"/>
    </source>
</evidence>
<gene>
    <name evidence="4" type="ORF">ODALV1_LOCUS9593</name>
</gene>
<dbReference type="InterPro" id="IPR012959">
    <property type="entry name" value="CPL_dom"/>
</dbReference>
<organism evidence="4 5">
    <name type="scientific">Orchesella dallaii</name>
    <dbReference type="NCBI Taxonomy" id="48710"/>
    <lineage>
        <taxon>Eukaryota</taxon>
        <taxon>Metazoa</taxon>
        <taxon>Ecdysozoa</taxon>
        <taxon>Arthropoda</taxon>
        <taxon>Hexapoda</taxon>
        <taxon>Collembola</taxon>
        <taxon>Entomobryomorpha</taxon>
        <taxon>Entomobryoidea</taxon>
        <taxon>Orchesellidae</taxon>
        <taxon>Orchesellinae</taxon>
        <taxon>Orchesella</taxon>
    </lineage>
</organism>
<reference evidence="4 5" key="1">
    <citation type="submission" date="2024-08" db="EMBL/GenBank/DDBJ databases">
        <authorList>
            <person name="Cucini C."/>
            <person name="Frati F."/>
        </authorList>
    </citation>
    <scope>NUCLEOTIDE SEQUENCE [LARGE SCALE GENOMIC DNA]</scope>
</reference>
<evidence type="ECO:0000259" key="3">
    <source>
        <dbReference type="Pfam" id="PF08144"/>
    </source>
</evidence>
<dbReference type="PANTHER" id="PTHR13389:SF0">
    <property type="entry name" value="PUMILIO HOMOLOG 3"/>
    <property type="match status" value="1"/>
</dbReference>
<sequence length="583" mass="65908">MNLNQKRKINNNSEDASVPTKKHRDEAGQKKGTQRKSDGTPKVHPKSQHDSKDFGKGRDSKKPGTGQRSNKKKQHLTSIVTEAKANYQLYTDKKVEKDEKQLLLKSTYDLVKDHIPELSRMKGMGKVIASLLDRKDRKRNMHVLSGFVDKDAKLLLVKGNGYRLAAKLIQVGNAEIIKQFVEACMSNGKGLRPLMASFKSAPVLNAAYVNGNVEVKRSILSKLVLGNMPFSVDDLPLVEVFSKSKKDVVEECKTFLQSILNGKTIKYEIIQDILVLCIQTRASTGMDVDEFIKVTSENIIPLCRRISNCTLALWTIWLASAQMRKHMMKNMKGKLVSLLQTHNGLMFMMALIESTDDTKTLNKIVLKEFLEPLDDLVKNADARKLLEFLLAPRSTKFMHPKDIEILKEGDSVRTSKKSEVARFDEIRDYMQESILTAFQNNCGLWLQDNKLCLFIIAVVERYGYAFEAELLQKLATVMSAKDFSKRIVDKAVRMVLESLITADVSRFEDNADAPLFLNAFIPDLGKTQRAVLIKNCARFLSNILEAAPKLNKGLTFKIKKSWLNEKSVQEAVNEYKTRSAVNK</sequence>
<feature type="domain" description="CPL" evidence="3">
    <location>
        <begin position="379"/>
        <end position="510"/>
    </location>
</feature>
<dbReference type="Proteomes" id="UP001642540">
    <property type="component" value="Unassembled WGS sequence"/>
</dbReference>
<feature type="region of interest" description="Disordered" evidence="2">
    <location>
        <begin position="1"/>
        <end position="76"/>
    </location>
</feature>
<dbReference type="Pfam" id="PF08144">
    <property type="entry name" value="CPL"/>
    <property type="match status" value="1"/>
</dbReference>
<dbReference type="EMBL" id="CAXLJM020000028">
    <property type="protein sequence ID" value="CAL8097241.1"/>
    <property type="molecule type" value="Genomic_DNA"/>
</dbReference>
<comment type="caution">
    <text evidence="4">The sequence shown here is derived from an EMBL/GenBank/DDBJ whole genome shotgun (WGS) entry which is preliminary data.</text>
</comment>
<keyword evidence="1" id="KW-0694">RNA-binding</keyword>
<evidence type="ECO:0000313" key="5">
    <source>
        <dbReference type="Proteomes" id="UP001642540"/>
    </source>
</evidence>
<dbReference type="PANTHER" id="PTHR13389">
    <property type="entry name" value="PUMILIO HOMOLOG 3"/>
    <property type="match status" value="1"/>
</dbReference>
<name>A0ABP1QEU4_9HEXA</name>
<dbReference type="InterPro" id="IPR016024">
    <property type="entry name" value="ARM-type_fold"/>
</dbReference>
<keyword evidence="5" id="KW-1185">Reference proteome</keyword>
<proteinExistence type="predicted"/>
<dbReference type="InterPro" id="IPR011989">
    <property type="entry name" value="ARM-like"/>
</dbReference>
<evidence type="ECO:0000313" key="4">
    <source>
        <dbReference type="EMBL" id="CAL8097241.1"/>
    </source>
</evidence>